<dbReference type="EMBL" id="ML996091">
    <property type="protein sequence ID" value="KAF2149256.1"/>
    <property type="molecule type" value="Genomic_DNA"/>
</dbReference>
<feature type="transmembrane region" description="Helical" evidence="6">
    <location>
        <begin position="461"/>
        <end position="484"/>
    </location>
</feature>
<feature type="transmembrane region" description="Helical" evidence="6">
    <location>
        <begin position="426"/>
        <end position="449"/>
    </location>
</feature>
<keyword evidence="3 6" id="KW-1133">Transmembrane helix</keyword>
<dbReference type="PANTHER" id="PTHR23507:SF1">
    <property type="entry name" value="FI18259P1-RELATED"/>
    <property type="match status" value="1"/>
</dbReference>
<dbReference type="AlphaFoldDB" id="A0A9P4IVJ8"/>
<dbReference type="SUPFAM" id="SSF103473">
    <property type="entry name" value="MFS general substrate transporter"/>
    <property type="match status" value="1"/>
</dbReference>
<keyword evidence="2 6" id="KW-0812">Transmembrane</keyword>
<feature type="transmembrane region" description="Helical" evidence="6">
    <location>
        <begin position="372"/>
        <end position="405"/>
    </location>
</feature>
<gene>
    <name evidence="7" type="ORF">K461DRAFT_315310</name>
</gene>
<evidence type="ECO:0000256" key="4">
    <source>
        <dbReference type="ARBA" id="ARBA00023136"/>
    </source>
</evidence>
<feature type="transmembrane region" description="Helical" evidence="6">
    <location>
        <begin position="195"/>
        <end position="212"/>
    </location>
</feature>
<keyword evidence="8" id="KW-1185">Reference proteome</keyword>
<name>A0A9P4IVJ8_9PEZI</name>
<sequence length="499" mass="53473">MTADQDTTAPLLGQRDESEPTPLSTVQQARAIFQVSPILAIFSLLALAEFAAVLFGIPMISMYESAICQRYYAGVDGGASLVTGDRCKVAPVQRELALVKGWQVTFEVIPSILTAIPYGRLADTRGRVPVLRWCLIGLGLTGIGNVIICLWPEMFPTRLVCAAAVFMLFGGGAGVLQAVVFTMVADVTTAAQRSIAFSWISASLLVATLVATPMSASLMSIHPWLSVSVGLTVYMGCIVMTYFIRETLKPPAANTDSSSVVSAQDDQDKPTWHQQFKAGLASIASTDLSFLQSWSIAIFLTILLLTTLGRYVQEIILQYATKRFSWSWSQASYLLMLHSLANLLQLTLLIPWASSFLDRRFRLPPAQRDLWLARAVAVVFALGAVLMGLSSTPALLIIGVPLFASGSPFENLIRSSLTSLVDEHHIGALYNVVAMVEYGSLLVAGPVLASAFGVGLERGGAWLGLPFLAAAGLLVVSGVGLGFVRLPGKVREGEVDGSE</sequence>
<feature type="transmembrane region" description="Helical" evidence="6">
    <location>
        <begin position="333"/>
        <end position="352"/>
    </location>
</feature>
<keyword evidence="4 6" id="KW-0472">Membrane</keyword>
<dbReference type="PANTHER" id="PTHR23507">
    <property type="entry name" value="ZGC:174356"/>
    <property type="match status" value="1"/>
</dbReference>
<feature type="transmembrane region" description="Helical" evidence="6">
    <location>
        <begin position="159"/>
        <end position="183"/>
    </location>
</feature>
<dbReference type="OrthoDB" id="194139at2759"/>
<evidence type="ECO:0000256" key="6">
    <source>
        <dbReference type="SAM" id="Phobius"/>
    </source>
</evidence>
<dbReference type="GO" id="GO:0016020">
    <property type="term" value="C:membrane"/>
    <property type="evidence" value="ECO:0007669"/>
    <property type="project" value="UniProtKB-SubCell"/>
</dbReference>
<dbReference type="Proteomes" id="UP000799439">
    <property type="component" value="Unassembled WGS sequence"/>
</dbReference>
<feature type="transmembrane region" description="Helical" evidence="6">
    <location>
        <begin position="294"/>
        <end position="312"/>
    </location>
</feature>
<feature type="transmembrane region" description="Helical" evidence="6">
    <location>
        <begin position="224"/>
        <end position="244"/>
    </location>
</feature>
<organism evidence="7 8">
    <name type="scientific">Myriangium duriaei CBS 260.36</name>
    <dbReference type="NCBI Taxonomy" id="1168546"/>
    <lineage>
        <taxon>Eukaryota</taxon>
        <taxon>Fungi</taxon>
        <taxon>Dikarya</taxon>
        <taxon>Ascomycota</taxon>
        <taxon>Pezizomycotina</taxon>
        <taxon>Dothideomycetes</taxon>
        <taxon>Dothideomycetidae</taxon>
        <taxon>Myriangiales</taxon>
        <taxon>Myriangiaceae</taxon>
        <taxon>Myriangium</taxon>
    </lineage>
</organism>
<evidence type="ECO:0000256" key="5">
    <source>
        <dbReference type="SAM" id="MobiDB-lite"/>
    </source>
</evidence>
<evidence type="ECO:0000256" key="1">
    <source>
        <dbReference type="ARBA" id="ARBA00004141"/>
    </source>
</evidence>
<feature type="transmembrane region" description="Helical" evidence="6">
    <location>
        <begin position="130"/>
        <end position="152"/>
    </location>
</feature>
<feature type="region of interest" description="Disordered" evidence="5">
    <location>
        <begin position="1"/>
        <end position="22"/>
    </location>
</feature>
<evidence type="ECO:0000313" key="7">
    <source>
        <dbReference type="EMBL" id="KAF2149256.1"/>
    </source>
</evidence>
<evidence type="ECO:0000313" key="8">
    <source>
        <dbReference type="Proteomes" id="UP000799439"/>
    </source>
</evidence>
<dbReference type="GO" id="GO:0022857">
    <property type="term" value="F:transmembrane transporter activity"/>
    <property type="evidence" value="ECO:0007669"/>
    <property type="project" value="InterPro"/>
</dbReference>
<protein>
    <submittedName>
        <fullName evidence="7">MFS general substrate transporter</fullName>
    </submittedName>
</protein>
<evidence type="ECO:0000256" key="2">
    <source>
        <dbReference type="ARBA" id="ARBA00022692"/>
    </source>
</evidence>
<dbReference type="Pfam" id="PF07690">
    <property type="entry name" value="MFS_1"/>
    <property type="match status" value="1"/>
</dbReference>
<reference evidence="7" key="1">
    <citation type="journal article" date="2020" name="Stud. Mycol.">
        <title>101 Dothideomycetes genomes: a test case for predicting lifestyles and emergence of pathogens.</title>
        <authorList>
            <person name="Haridas S."/>
            <person name="Albert R."/>
            <person name="Binder M."/>
            <person name="Bloem J."/>
            <person name="Labutti K."/>
            <person name="Salamov A."/>
            <person name="Andreopoulos B."/>
            <person name="Baker S."/>
            <person name="Barry K."/>
            <person name="Bills G."/>
            <person name="Bluhm B."/>
            <person name="Cannon C."/>
            <person name="Castanera R."/>
            <person name="Culley D."/>
            <person name="Daum C."/>
            <person name="Ezra D."/>
            <person name="Gonzalez J."/>
            <person name="Henrissat B."/>
            <person name="Kuo A."/>
            <person name="Liang C."/>
            <person name="Lipzen A."/>
            <person name="Lutzoni F."/>
            <person name="Magnuson J."/>
            <person name="Mondo S."/>
            <person name="Nolan M."/>
            <person name="Ohm R."/>
            <person name="Pangilinan J."/>
            <person name="Park H.-J."/>
            <person name="Ramirez L."/>
            <person name="Alfaro M."/>
            <person name="Sun H."/>
            <person name="Tritt A."/>
            <person name="Yoshinaga Y."/>
            <person name="Zwiers L.-H."/>
            <person name="Turgeon B."/>
            <person name="Goodwin S."/>
            <person name="Spatafora J."/>
            <person name="Crous P."/>
            <person name="Grigoriev I."/>
        </authorList>
    </citation>
    <scope>NUCLEOTIDE SEQUENCE</scope>
    <source>
        <strain evidence="7">CBS 260.36</strain>
    </source>
</reference>
<dbReference type="InterPro" id="IPR011701">
    <property type="entry name" value="MFS"/>
</dbReference>
<accession>A0A9P4IVJ8</accession>
<dbReference type="Gene3D" id="1.20.1250.20">
    <property type="entry name" value="MFS general substrate transporter like domains"/>
    <property type="match status" value="1"/>
</dbReference>
<feature type="transmembrane region" description="Helical" evidence="6">
    <location>
        <begin position="38"/>
        <end position="57"/>
    </location>
</feature>
<proteinExistence type="predicted"/>
<comment type="caution">
    <text evidence="7">The sequence shown here is derived from an EMBL/GenBank/DDBJ whole genome shotgun (WGS) entry which is preliminary data.</text>
</comment>
<comment type="subcellular location">
    <subcellularLocation>
        <location evidence="1">Membrane</location>
        <topology evidence="1">Multi-pass membrane protein</topology>
    </subcellularLocation>
</comment>
<dbReference type="InterPro" id="IPR036259">
    <property type="entry name" value="MFS_trans_sf"/>
</dbReference>
<evidence type="ECO:0000256" key="3">
    <source>
        <dbReference type="ARBA" id="ARBA00022989"/>
    </source>
</evidence>